<evidence type="ECO:0000256" key="1">
    <source>
        <dbReference type="ARBA" id="ARBA00004184"/>
    </source>
</evidence>
<comment type="subcellular location">
    <subcellularLocation>
        <location evidence="1">Endomembrane system</location>
        <topology evidence="1">Peripheral membrane protein</topology>
    </subcellularLocation>
</comment>
<comment type="caution">
    <text evidence="6">The sequence shown here is derived from an EMBL/GenBank/DDBJ whole genome shotgun (WGS) entry which is preliminary data.</text>
</comment>
<feature type="compositionally biased region" description="Basic and acidic residues" evidence="4">
    <location>
        <begin position="952"/>
        <end position="964"/>
    </location>
</feature>
<gene>
    <name evidence="6" type="ORF">EWB00_000743</name>
</gene>
<dbReference type="PROSITE" id="PS50219">
    <property type="entry name" value="CNH"/>
    <property type="match status" value="1"/>
</dbReference>
<evidence type="ECO:0000259" key="5">
    <source>
        <dbReference type="PROSITE" id="PS50219"/>
    </source>
</evidence>
<dbReference type="OrthoDB" id="5325112at2759"/>
<dbReference type="GO" id="GO:0005737">
    <property type="term" value="C:cytoplasm"/>
    <property type="evidence" value="ECO:0007669"/>
    <property type="project" value="TreeGrafter"/>
</dbReference>
<dbReference type="STRING" id="6182.A0A4Z2DHY4"/>
<feature type="non-terminal residue" evidence="6">
    <location>
        <position position="1358"/>
    </location>
</feature>
<keyword evidence="2" id="KW-0472">Membrane</keyword>
<protein>
    <submittedName>
        <fullName evidence="6">Vam6/Vps39-like protein</fullName>
    </submittedName>
</protein>
<evidence type="ECO:0000256" key="2">
    <source>
        <dbReference type="ARBA" id="ARBA00023136"/>
    </source>
</evidence>
<evidence type="ECO:0000256" key="3">
    <source>
        <dbReference type="ARBA" id="ARBA00038201"/>
    </source>
</evidence>
<dbReference type="InterPro" id="IPR032914">
    <property type="entry name" value="Vam6/VPS39/TRAP1"/>
</dbReference>
<dbReference type="InterPro" id="IPR019452">
    <property type="entry name" value="VPS39/TGF_beta_rcpt-assoc_1"/>
</dbReference>
<keyword evidence="7" id="KW-1185">Reference proteome</keyword>
<feature type="compositionally biased region" description="Basic residues" evidence="4">
    <location>
        <begin position="965"/>
        <end position="976"/>
    </location>
</feature>
<name>A0A4Z2DHY4_SCHJA</name>
<dbReference type="EMBL" id="SKCS01000130">
    <property type="protein sequence ID" value="TNN16093.1"/>
    <property type="molecule type" value="Genomic_DNA"/>
</dbReference>
<accession>A0A4Z2DHY4</accession>
<dbReference type="GO" id="GO:0006914">
    <property type="term" value="P:autophagy"/>
    <property type="evidence" value="ECO:0007669"/>
    <property type="project" value="TreeGrafter"/>
</dbReference>
<feature type="compositionally biased region" description="Basic and acidic residues" evidence="4">
    <location>
        <begin position="920"/>
        <end position="943"/>
    </location>
</feature>
<organism evidence="6 7">
    <name type="scientific">Schistosoma japonicum</name>
    <name type="common">Blood fluke</name>
    <dbReference type="NCBI Taxonomy" id="6182"/>
    <lineage>
        <taxon>Eukaryota</taxon>
        <taxon>Metazoa</taxon>
        <taxon>Spiralia</taxon>
        <taxon>Lophotrochozoa</taxon>
        <taxon>Platyhelminthes</taxon>
        <taxon>Trematoda</taxon>
        <taxon>Digenea</taxon>
        <taxon>Strigeidida</taxon>
        <taxon>Schistosomatoidea</taxon>
        <taxon>Schistosomatidae</taxon>
        <taxon>Schistosoma</taxon>
    </lineage>
</organism>
<evidence type="ECO:0000313" key="7">
    <source>
        <dbReference type="Proteomes" id="UP000311919"/>
    </source>
</evidence>
<feature type="region of interest" description="Disordered" evidence="4">
    <location>
        <begin position="897"/>
        <end position="982"/>
    </location>
</feature>
<evidence type="ECO:0000256" key="4">
    <source>
        <dbReference type="SAM" id="MobiDB-lite"/>
    </source>
</evidence>
<sequence length="1358" mass="154789">MYSAFLPVRLLSDYPYPLECLTCYDNFLLVGTKQGLLLVYELTPKVTNHPEFFIPNLNCLSSHPKVIPFTHEIISDTVSSPPIPAFFTHVKITRTLGKKPITQLTAIPEFDILLALADGRMSVYQLQNCQLITSVPNSKNAGLFTHCIEHSKIPNLSSWNTTDNPSSLNVSHSSSKESILSEPKSSQLSKSNSLELRICVVVKRHLYFWRWNPYTREFICPGGSDDLLTFSWPNELTTPEVVRSVTFCGLSKLIVGHRGEYLLINIESGEMQFISAPGKNQLPIVTSLSHCLDLTNLNECDHSWTFNKSHFPKNSTTMNSFIGSENSLYQSTLDFTEGDSNDCPSNHYYQPMLPGSYSFLGIERDDVLSIVSPFHEFKSLFQVKWSNVPYQIHIYPPYIIGIMDNALEIRIMHPNKLIQQLAITRVTAMCHSNGWFYASTAPAMTTTLFITDSSHSYQQNALTESTNSDSTPVRGKNTNSNEVWLILSANRLKFIQDLVKQQEFELAICLAKTALYSGQNAVETSQITILYGIHLYHEKKYSEALNLFTEQLINPIHILGLFPGMLSEQEQHQIVYPCDVKIINSSQMIDAYEPLITYLLTWRRLLKQQSNSVKLFIKPSKVLNSTTLDGSKLSLSNNKNEQHHSDTVNEFKCYSIKDFAKIVLPFTKLLELIDTSLLKCYLSTNTARVAPLLRQENACILDESVKTLLKHKRYQELIMLYQSRGLHHEALSILQQFNIIRAKQFGNAVSITETEVKLPFTITLDENMNNVGLIEQLGHPKRIIHYFIHYLDAYHLNLLTDYSKSYIIHYYPISWMRIVYCWEKKLNMKYRSEILENVLDDKDKKVLSDQFITFCSNYRSQILHFMEQYAAHLIIPYLEMIIFVQWNIQHNIDDDYIDDDDTYDEDEDGADEDEVEGGESEEHGGEECEGSNEAKSKESDYDNRSNFSADRITTDNYEKEEAGHKITKKSKCKPTHHLNENRGELKQSILKNLDHKLNKYSPRNVLISKIPSVSQLSCASSLDSMQSGCISPEKCSNRFKDILTSSLWPLPDQHDFKRSRLVNLIMNSSHKENNPSKIYDPDILPSIPQYPSYIDVCDVHTRYAVALIRRAQTLQPATKPFAFKVNDEQPKSGAVARLRLRFMRFLMHPGANYSFSRLLAKCPCDSFFEERAFLLAKLNKHEQALSLWVHLLNDWNSAVNHCITVYQKGEHSLNNVEDNKTDNAHTDFDSSSGGFGAMIDEKLSLSSSQNLQNFSPSTANSPSLDKNVIYQNNKNHNETVTNSSHNIFFLLMQICLQPTEPASLGIVLPSSPSKFTPFTPKPKKALEILHQFSTFVDPVKVIRITPTVALSSVGNYLK</sequence>
<dbReference type="Pfam" id="PF10366">
    <property type="entry name" value="Vps39_1"/>
    <property type="match status" value="1"/>
</dbReference>
<feature type="compositionally biased region" description="Acidic residues" evidence="4">
    <location>
        <begin position="897"/>
        <end position="919"/>
    </location>
</feature>
<dbReference type="Pfam" id="PF00780">
    <property type="entry name" value="CNH"/>
    <property type="match status" value="1"/>
</dbReference>
<dbReference type="Proteomes" id="UP000311919">
    <property type="component" value="Unassembled WGS sequence"/>
</dbReference>
<dbReference type="InterPro" id="IPR001180">
    <property type="entry name" value="CNH_dom"/>
</dbReference>
<dbReference type="PANTHER" id="PTHR12894:SF49">
    <property type="entry name" value="VAM6_VPS39-LIKE PROTEIN"/>
    <property type="match status" value="1"/>
</dbReference>
<dbReference type="GO" id="GO:0012505">
    <property type="term" value="C:endomembrane system"/>
    <property type="evidence" value="ECO:0007669"/>
    <property type="project" value="UniProtKB-SubCell"/>
</dbReference>
<evidence type="ECO:0000313" key="6">
    <source>
        <dbReference type="EMBL" id="TNN16093.1"/>
    </source>
</evidence>
<dbReference type="PANTHER" id="PTHR12894">
    <property type="entry name" value="CNH DOMAIN CONTAINING"/>
    <property type="match status" value="1"/>
</dbReference>
<dbReference type="GO" id="GO:0034058">
    <property type="term" value="P:endosomal vesicle fusion"/>
    <property type="evidence" value="ECO:0007669"/>
    <property type="project" value="TreeGrafter"/>
</dbReference>
<dbReference type="GO" id="GO:0016020">
    <property type="term" value="C:membrane"/>
    <property type="evidence" value="ECO:0007669"/>
    <property type="project" value="TreeGrafter"/>
</dbReference>
<comment type="similarity">
    <text evidence="3">Belongs to the VAM6/VPS39 family.</text>
</comment>
<feature type="domain" description="CNH" evidence="5">
    <location>
        <begin position="15"/>
        <end position="436"/>
    </location>
</feature>
<proteinExistence type="inferred from homology"/>
<reference evidence="6 7" key="1">
    <citation type="submission" date="2019-03" db="EMBL/GenBank/DDBJ databases">
        <title>An improved genome assembly of the fluke Schistosoma japonicum.</title>
        <authorList>
            <person name="Hu W."/>
            <person name="Luo F."/>
            <person name="Yin M."/>
            <person name="Mo X."/>
            <person name="Sun C."/>
            <person name="Wu Q."/>
            <person name="Zhu B."/>
            <person name="Xiang M."/>
            <person name="Wang J."/>
            <person name="Wang Y."/>
            <person name="Zhang T."/>
            <person name="Xu B."/>
            <person name="Zheng H."/>
            <person name="Feng Z."/>
        </authorList>
    </citation>
    <scope>NUCLEOTIDE SEQUENCE [LARGE SCALE GENOMIC DNA]</scope>
    <source>
        <strain evidence="6">HuSjv2</strain>
        <tissue evidence="6">Worms</tissue>
    </source>
</reference>